<gene>
    <name evidence="3" type="ORF">GOODEAATRI_010712</name>
</gene>
<dbReference type="Pfam" id="PF14780">
    <property type="entry name" value="NEPRO_N"/>
    <property type="match status" value="1"/>
</dbReference>
<evidence type="ECO:0000259" key="2">
    <source>
        <dbReference type="Pfam" id="PF14780"/>
    </source>
</evidence>
<keyword evidence="1" id="KW-0472">Membrane</keyword>
<keyword evidence="1" id="KW-0812">Transmembrane</keyword>
<evidence type="ECO:0000313" key="3">
    <source>
        <dbReference type="EMBL" id="MEQ2158296.1"/>
    </source>
</evidence>
<dbReference type="InterPro" id="IPR052835">
    <property type="entry name" value="Nepro"/>
</dbReference>
<feature type="domain" description="Nucleolus and neural progenitor protein-like N-terminal" evidence="2">
    <location>
        <begin position="68"/>
        <end position="119"/>
    </location>
</feature>
<sequence>DKHGSRRALEQGKHFISLCDFNRPHTVYFNNRLTEIRVLYELMYILNNSFRANKTFKGLQQFSHVSLSLTDSCFRLAKQQMKWEEFLVLNLVITSMLSRLWVFFCGLLVSLTNLYQQLLKLLEAVAQAQPMPYLTDMVLPADMTEFLGPSDAFMLKKHPAFHAYLKDQKAEPQTWKKASAKFTNKKRMIIVKEDLGVSVERGT</sequence>
<dbReference type="InterPro" id="IPR027951">
    <property type="entry name" value="Nepro_N"/>
</dbReference>
<dbReference type="PANTHER" id="PTHR34761">
    <property type="entry name" value="NUCLEOLUS AND NEURAL PROGENITOR PROTEIN"/>
    <property type="match status" value="1"/>
</dbReference>
<dbReference type="Proteomes" id="UP001476798">
    <property type="component" value="Unassembled WGS sequence"/>
</dbReference>
<dbReference type="PANTHER" id="PTHR34761:SF1">
    <property type="entry name" value="NUCLEOLUS AND NEURAL PROGENITOR PROTEIN"/>
    <property type="match status" value="1"/>
</dbReference>
<feature type="non-terminal residue" evidence="3">
    <location>
        <position position="1"/>
    </location>
</feature>
<comment type="caution">
    <text evidence="3">The sequence shown here is derived from an EMBL/GenBank/DDBJ whole genome shotgun (WGS) entry which is preliminary data.</text>
</comment>
<keyword evidence="1" id="KW-1133">Transmembrane helix</keyword>
<evidence type="ECO:0000313" key="4">
    <source>
        <dbReference type="Proteomes" id="UP001476798"/>
    </source>
</evidence>
<organism evidence="3 4">
    <name type="scientific">Goodea atripinnis</name>
    <dbReference type="NCBI Taxonomy" id="208336"/>
    <lineage>
        <taxon>Eukaryota</taxon>
        <taxon>Metazoa</taxon>
        <taxon>Chordata</taxon>
        <taxon>Craniata</taxon>
        <taxon>Vertebrata</taxon>
        <taxon>Euteleostomi</taxon>
        <taxon>Actinopterygii</taxon>
        <taxon>Neopterygii</taxon>
        <taxon>Teleostei</taxon>
        <taxon>Neoteleostei</taxon>
        <taxon>Acanthomorphata</taxon>
        <taxon>Ovalentaria</taxon>
        <taxon>Atherinomorphae</taxon>
        <taxon>Cyprinodontiformes</taxon>
        <taxon>Goodeidae</taxon>
        <taxon>Goodea</taxon>
    </lineage>
</organism>
<accession>A0ABV0MGS6</accession>
<evidence type="ECO:0000256" key="1">
    <source>
        <dbReference type="SAM" id="Phobius"/>
    </source>
</evidence>
<feature type="transmembrane region" description="Helical" evidence="1">
    <location>
        <begin position="86"/>
        <end position="111"/>
    </location>
</feature>
<keyword evidence="4" id="KW-1185">Reference proteome</keyword>
<dbReference type="EMBL" id="JAHRIO010000635">
    <property type="protein sequence ID" value="MEQ2158296.1"/>
    <property type="molecule type" value="Genomic_DNA"/>
</dbReference>
<protein>
    <recommendedName>
        <fullName evidence="2">Nucleolus and neural progenitor protein-like N-terminal domain-containing protein</fullName>
    </recommendedName>
</protein>
<name>A0ABV0MGS6_9TELE</name>
<proteinExistence type="predicted"/>
<reference evidence="3 4" key="1">
    <citation type="submission" date="2021-06" db="EMBL/GenBank/DDBJ databases">
        <authorList>
            <person name="Palmer J.M."/>
        </authorList>
    </citation>
    <scope>NUCLEOTIDE SEQUENCE [LARGE SCALE GENOMIC DNA]</scope>
    <source>
        <strain evidence="3 4">GA_2019</strain>
        <tissue evidence="3">Muscle</tissue>
    </source>
</reference>